<feature type="region of interest" description="Disordered" evidence="1">
    <location>
        <begin position="165"/>
        <end position="192"/>
    </location>
</feature>
<gene>
    <name evidence="3" type="ORF">HD593_005234</name>
</gene>
<reference evidence="3 4" key="1">
    <citation type="submission" date="2020-08" db="EMBL/GenBank/DDBJ databases">
        <title>Sequencing the genomes of 1000 actinobacteria strains.</title>
        <authorList>
            <person name="Klenk H.-P."/>
        </authorList>
    </citation>
    <scope>NUCLEOTIDE SEQUENCE [LARGE SCALE GENOMIC DNA]</scope>
    <source>
        <strain evidence="3 4">DSM 43768</strain>
    </source>
</reference>
<dbReference type="EMBL" id="JACHMI010000001">
    <property type="protein sequence ID" value="MBB6550439.1"/>
    <property type="molecule type" value="Genomic_DNA"/>
</dbReference>
<evidence type="ECO:0000256" key="1">
    <source>
        <dbReference type="SAM" id="MobiDB-lite"/>
    </source>
</evidence>
<organism evidence="3 4">
    <name type="scientific">Nonomuraea rubra</name>
    <dbReference type="NCBI Taxonomy" id="46180"/>
    <lineage>
        <taxon>Bacteria</taxon>
        <taxon>Bacillati</taxon>
        <taxon>Actinomycetota</taxon>
        <taxon>Actinomycetes</taxon>
        <taxon>Streptosporangiales</taxon>
        <taxon>Streptosporangiaceae</taxon>
        <taxon>Nonomuraea</taxon>
    </lineage>
</organism>
<dbReference type="AlphaFoldDB" id="A0A7X0U0J5"/>
<feature type="compositionally biased region" description="Polar residues" evidence="1">
    <location>
        <begin position="174"/>
        <end position="192"/>
    </location>
</feature>
<feature type="chain" id="PRO_5030963592" evidence="2">
    <location>
        <begin position="29"/>
        <end position="192"/>
    </location>
</feature>
<proteinExistence type="predicted"/>
<name>A0A7X0U0J5_9ACTN</name>
<evidence type="ECO:0000313" key="3">
    <source>
        <dbReference type="EMBL" id="MBB6550439.1"/>
    </source>
</evidence>
<dbReference type="Proteomes" id="UP000565579">
    <property type="component" value="Unassembled WGS sequence"/>
</dbReference>
<accession>A0A7X0U0J5</accession>
<comment type="caution">
    <text evidence="3">The sequence shown here is derived from an EMBL/GenBank/DDBJ whole genome shotgun (WGS) entry which is preliminary data.</text>
</comment>
<feature type="signal peptide" evidence="2">
    <location>
        <begin position="1"/>
        <end position="28"/>
    </location>
</feature>
<evidence type="ECO:0000256" key="2">
    <source>
        <dbReference type="SAM" id="SignalP"/>
    </source>
</evidence>
<sequence>MRKPLILTAAAAAGAAAIGLFLVVTAQAGTATSKAPIEQLSLMSRQQTEADHLPAFVSAGTEVGDLVAADTTRRLGSSGASTYWSGVDAKGRLCLITVIGDQEADFVAGASCAEASDFTGKGVGLQVAGPPGASEAYLLPDGVPAAQLGDGYTVVSPNLVLSDPAAEAADPRSVTGTSGTFTLSDLSPTAAR</sequence>
<evidence type="ECO:0000313" key="4">
    <source>
        <dbReference type="Proteomes" id="UP000565579"/>
    </source>
</evidence>
<protein>
    <submittedName>
        <fullName evidence="3">Uncharacterized protein</fullName>
    </submittedName>
</protein>
<dbReference type="RefSeq" id="WP_185104709.1">
    <property type="nucleotide sequence ID" value="NZ_BAAAXY010000025.1"/>
</dbReference>
<keyword evidence="4" id="KW-1185">Reference proteome</keyword>
<keyword evidence="2" id="KW-0732">Signal</keyword>